<evidence type="ECO:0000313" key="2">
    <source>
        <dbReference type="Proteomes" id="UP000648801"/>
    </source>
</evidence>
<keyword evidence="2" id="KW-1185">Reference proteome</keyword>
<comment type="caution">
    <text evidence="1">The sequence shown here is derived from an EMBL/GenBank/DDBJ whole genome shotgun (WGS) entry which is preliminary data.</text>
</comment>
<protein>
    <submittedName>
        <fullName evidence="1">Uncharacterized protein</fullName>
    </submittedName>
</protein>
<proteinExistence type="predicted"/>
<reference evidence="1" key="2">
    <citation type="submission" date="2020-09" db="EMBL/GenBank/DDBJ databases">
        <authorList>
            <person name="Sun Q."/>
            <person name="Zhou Y."/>
        </authorList>
    </citation>
    <scope>NUCLEOTIDE SEQUENCE</scope>
    <source>
        <strain evidence="1">CGMCC 1.15447</strain>
    </source>
</reference>
<organism evidence="1 2">
    <name type="scientific">Edaphobacter acidisoli</name>
    <dbReference type="NCBI Taxonomy" id="2040573"/>
    <lineage>
        <taxon>Bacteria</taxon>
        <taxon>Pseudomonadati</taxon>
        <taxon>Acidobacteriota</taxon>
        <taxon>Terriglobia</taxon>
        <taxon>Terriglobales</taxon>
        <taxon>Acidobacteriaceae</taxon>
        <taxon>Edaphobacter</taxon>
    </lineage>
</organism>
<name>A0A916RPQ4_9BACT</name>
<accession>A0A916RPQ4</accession>
<dbReference type="AlphaFoldDB" id="A0A916RPQ4"/>
<sequence length="107" mass="11572">MREGQLDANIAPTEYFQMNQIGEHSFTLAVRTSQQESILLPELVSTLHQINPNLGVSNEATMIEKIDTTQAALLHRFSAWLVGGFAAMALGFATKAANASAVNHLSC</sequence>
<reference evidence="1" key="1">
    <citation type="journal article" date="2014" name="Int. J. Syst. Evol. Microbiol.">
        <title>Complete genome sequence of Corynebacterium casei LMG S-19264T (=DSM 44701T), isolated from a smear-ripened cheese.</title>
        <authorList>
            <consortium name="US DOE Joint Genome Institute (JGI-PGF)"/>
            <person name="Walter F."/>
            <person name="Albersmeier A."/>
            <person name="Kalinowski J."/>
            <person name="Ruckert C."/>
        </authorList>
    </citation>
    <scope>NUCLEOTIDE SEQUENCE</scope>
    <source>
        <strain evidence="1">CGMCC 1.15447</strain>
    </source>
</reference>
<dbReference type="EMBL" id="BMJB01000001">
    <property type="protein sequence ID" value="GGA64079.1"/>
    <property type="molecule type" value="Genomic_DNA"/>
</dbReference>
<dbReference type="RefSeq" id="WP_188758580.1">
    <property type="nucleotide sequence ID" value="NZ_BMJB01000001.1"/>
</dbReference>
<evidence type="ECO:0000313" key="1">
    <source>
        <dbReference type="EMBL" id="GGA64079.1"/>
    </source>
</evidence>
<dbReference type="Proteomes" id="UP000648801">
    <property type="component" value="Unassembled WGS sequence"/>
</dbReference>
<gene>
    <name evidence="1" type="ORF">GCM10011507_14630</name>
</gene>